<reference evidence="1 2" key="1">
    <citation type="journal article" date="2020" name="Cell">
        <title>Large-Scale Comparative Analyses of Tick Genomes Elucidate Their Genetic Diversity and Vector Capacities.</title>
        <authorList>
            <consortium name="Tick Genome and Microbiome Consortium (TIGMIC)"/>
            <person name="Jia N."/>
            <person name="Wang J."/>
            <person name="Shi W."/>
            <person name="Du L."/>
            <person name="Sun Y."/>
            <person name="Zhan W."/>
            <person name="Jiang J.F."/>
            <person name="Wang Q."/>
            <person name="Zhang B."/>
            <person name="Ji P."/>
            <person name="Bell-Sakyi L."/>
            <person name="Cui X.M."/>
            <person name="Yuan T.T."/>
            <person name="Jiang B.G."/>
            <person name="Yang W.F."/>
            <person name="Lam T.T."/>
            <person name="Chang Q.C."/>
            <person name="Ding S.J."/>
            <person name="Wang X.J."/>
            <person name="Zhu J.G."/>
            <person name="Ruan X.D."/>
            <person name="Zhao L."/>
            <person name="Wei J.T."/>
            <person name="Ye R.Z."/>
            <person name="Que T.C."/>
            <person name="Du C.H."/>
            <person name="Zhou Y.H."/>
            <person name="Cheng J.X."/>
            <person name="Dai P.F."/>
            <person name="Guo W.B."/>
            <person name="Han X.H."/>
            <person name="Huang E.J."/>
            <person name="Li L.F."/>
            <person name="Wei W."/>
            <person name="Gao Y.C."/>
            <person name="Liu J.Z."/>
            <person name="Shao H.Z."/>
            <person name="Wang X."/>
            <person name="Wang C.C."/>
            <person name="Yang T.C."/>
            <person name="Huo Q.B."/>
            <person name="Li W."/>
            <person name="Chen H.Y."/>
            <person name="Chen S.E."/>
            <person name="Zhou L.G."/>
            <person name="Ni X.B."/>
            <person name="Tian J.H."/>
            <person name="Sheng Y."/>
            <person name="Liu T."/>
            <person name="Pan Y.S."/>
            <person name="Xia L.Y."/>
            <person name="Li J."/>
            <person name="Zhao F."/>
            <person name="Cao W.C."/>
        </authorList>
    </citation>
    <scope>NUCLEOTIDE SEQUENCE [LARGE SCALE GENOMIC DNA]</scope>
    <source>
        <strain evidence="1">Iper-2018</strain>
    </source>
</reference>
<evidence type="ECO:0000313" key="1">
    <source>
        <dbReference type="EMBL" id="KAG0418945.1"/>
    </source>
</evidence>
<sequence length="408" mass="45459">MGPVSTLKSLEKTGYKTPNLKTGYWRFLVIADEPGAAFAERNYPRSTWIWSRTLQRRSMFRPLDLSPLAGRRLYELNGRSLAMFICAHSAMLASDHLGELCRNQFRDSEGAKHLQLHRSKCSALIKNVLSPHFVDELLSHLGSESYSLILDESTDISVTKLLGVVIVYYSEKAGKVVSTFQSFVELTDSKAQSIVDAVKMCLAQFGIDLQRMVGIGTDNASVMIGVNNGVYQKLKADVPNLLLLLSDLTLLTEGQTKKLVLPTCQVDPLSASVDAYVDPRANLGYEVERTLQDLRKTGFSEESERVFRERCIAFLYHLVRQLQQRLPDNVRTLRQVSLLSVGNALCAVKESLVPLMEFMKLPQEKIAAIELQWDKLTPLLVAAFVAATMAVPNSCKLAEDVQKSSIDA</sequence>
<organism evidence="1 2">
    <name type="scientific">Ixodes persulcatus</name>
    <name type="common">Taiga tick</name>
    <dbReference type="NCBI Taxonomy" id="34615"/>
    <lineage>
        <taxon>Eukaryota</taxon>
        <taxon>Metazoa</taxon>
        <taxon>Ecdysozoa</taxon>
        <taxon>Arthropoda</taxon>
        <taxon>Chelicerata</taxon>
        <taxon>Arachnida</taxon>
        <taxon>Acari</taxon>
        <taxon>Parasitiformes</taxon>
        <taxon>Ixodida</taxon>
        <taxon>Ixodoidea</taxon>
        <taxon>Ixodidae</taxon>
        <taxon>Ixodinae</taxon>
        <taxon>Ixodes</taxon>
    </lineage>
</organism>
<dbReference type="Proteomes" id="UP000805193">
    <property type="component" value="Unassembled WGS sequence"/>
</dbReference>
<proteinExistence type="predicted"/>
<gene>
    <name evidence="1" type="ORF">HPB47_004474</name>
</gene>
<comment type="caution">
    <text evidence="1">The sequence shown here is derived from an EMBL/GenBank/DDBJ whole genome shotgun (WGS) entry which is preliminary data.</text>
</comment>
<keyword evidence="2" id="KW-1185">Reference proteome</keyword>
<evidence type="ECO:0000313" key="2">
    <source>
        <dbReference type="Proteomes" id="UP000805193"/>
    </source>
</evidence>
<dbReference type="EMBL" id="JABSTQ010010684">
    <property type="protein sequence ID" value="KAG0418945.1"/>
    <property type="molecule type" value="Genomic_DNA"/>
</dbReference>
<name>A0AC60PGP4_IXOPE</name>
<protein>
    <submittedName>
        <fullName evidence="1">Uncharacterized protein</fullName>
    </submittedName>
</protein>
<accession>A0AC60PGP4</accession>